<gene>
    <name evidence="1" type="ORF">As57867_015209</name>
</gene>
<dbReference type="EMBL" id="VJMH01005645">
    <property type="protein sequence ID" value="KAF0693766.1"/>
    <property type="molecule type" value="Genomic_DNA"/>
</dbReference>
<evidence type="ECO:0000313" key="1">
    <source>
        <dbReference type="EMBL" id="KAF0693766.1"/>
    </source>
</evidence>
<dbReference type="PANTHER" id="PTHR48050">
    <property type="entry name" value="STEROL 3-BETA-GLUCOSYLTRANSFERASE"/>
    <property type="match status" value="1"/>
</dbReference>
<comment type="caution">
    <text evidence="1">The sequence shown here is derived from an EMBL/GenBank/DDBJ whole genome shotgun (WGS) entry which is preliminary data.</text>
</comment>
<proteinExistence type="predicted"/>
<accession>A0A6A4YCV3</accession>
<dbReference type="SUPFAM" id="SSF53756">
    <property type="entry name" value="UDP-Glycosyltransferase/glycogen phosphorylase"/>
    <property type="match status" value="1"/>
</dbReference>
<dbReference type="Gene3D" id="3.40.50.2000">
    <property type="entry name" value="Glycogen Phosphorylase B"/>
    <property type="match status" value="1"/>
</dbReference>
<dbReference type="PANTHER" id="PTHR48050:SF13">
    <property type="entry name" value="STEROL 3-BETA-GLUCOSYLTRANSFERASE UGT80A2"/>
    <property type="match status" value="1"/>
</dbReference>
<dbReference type="InterPro" id="IPR050426">
    <property type="entry name" value="Glycosyltransferase_28"/>
</dbReference>
<sequence length="450" mass="50877">AHPDVGFHQHLAERLGAPLHLLSGIPYSPTADMPHPLIETMAHETQQNNYFSYTAVQKVLWAAVKDVVNRFRVNELKLEPWTTQFHPAWWKWRIPVSYYWSSLLLSKREDWGDEVDVVGFLQLEDQPPYTPPPALESFLATSGLQRLFVTLPALNLNVLIAMVEEIVPIHPSLQVVIQRMDNSSEPMFLSDKLAVVDSSVDVKWLFGRIDAVIHQAQDPRILSLLQQQKPSVAVPVSGIEKQWAHHLCEMDRETHLPPVALESIAGNATAFSMLVTSLMDQVSDAPLSSSFWSRSISFETKQAVRRTVSSFYKQLPVEAMTCDVLPTKLARVYDTELDLKLSYEVAYLANKSGCRNVLKYKPVQYSLERLPQVAVKEPIQRRRRSTIKDVMRLGTMPPMAPTLGTDLSAPSVPIDTSAYWTTRADELSFRQRINAAYDAFVASEEARQLT</sequence>
<reference evidence="1" key="1">
    <citation type="submission" date="2019-06" db="EMBL/GenBank/DDBJ databases">
        <title>Genomics analysis of Aphanomyces spp. identifies a new class of oomycete effector associated with host adaptation.</title>
        <authorList>
            <person name="Gaulin E."/>
        </authorList>
    </citation>
    <scope>NUCLEOTIDE SEQUENCE</scope>
    <source>
        <strain evidence="1">CBS 578.67</strain>
    </source>
</reference>
<dbReference type="AlphaFoldDB" id="A0A6A4YCV3"/>
<name>A0A6A4YCV3_9STRA</name>
<organism evidence="1">
    <name type="scientific">Aphanomyces stellatus</name>
    <dbReference type="NCBI Taxonomy" id="120398"/>
    <lineage>
        <taxon>Eukaryota</taxon>
        <taxon>Sar</taxon>
        <taxon>Stramenopiles</taxon>
        <taxon>Oomycota</taxon>
        <taxon>Saprolegniomycetes</taxon>
        <taxon>Saprolegniales</taxon>
        <taxon>Verrucalvaceae</taxon>
        <taxon>Aphanomyces</taxon>
    </lineage>
</organism>
<protein>
    <submittedName>
        <fullName evidence="1">Uncharacterized protein</fullName>
    </submittedName>
</protein>
<feature type="non-terminal residue" evidence="1">
    <location>
        <position position="1"/>
    </location>
</feature>
<dbReference type="OrthoDB" id="77021at2759"/>